<dbReference type="GO" id="GO:0005739">
    <property type="term" value="C:mitochondrion"/>
    <property type="evidence" value="ECO:0007669"/>
    <property type="project" value="UniProtKB-SubCell"/>
</dbReference>
<dbReference type="STRING" id="36166.T1H395"/>
<dbReference type="PANTHER" id="PTHR23354">
    <property type="entry name" value="NUCLEOLAR PROTEIN 7/ESTROGEN RECEPTOR COACTIVATOR-RELATED"/>
    <property type="match status" value="1"/>
</dbReference>
<dbReference type="OMA" id="QDTDCNV"/>
<dbReference type="AlphaFoldDB" id="T1H395"/>
<dbReference type="PROSITE" id="PS51886">
    <property type="entry name" value="TLDC"/>
    <property type="match status" value="1"/>
</dbReference>
<accession>T1H395</accession>
<name>T1H395_MEGSC</name>
<proteinExistence type="inferred from homology"/>
<organism evidence="6 7">
    <name type="scientific">Megaselia scalaris</name>
    <name type="common">Humpbacked fly</name>
    <name type="synonym">Phora scalaris</name>
    <dbReference type="NCBI Taxonomy" id="36166"/>
    <lineage>
        <taxon>Eukaryota</taxon>
        <taxon>Metazoa</taxon>
        <taxon>Ecdysozoa</taxon>
        <taxon>Arthropoda</taxon>
        <taxon>Hexapoda</taxon>
        <taxon>Insecta</taxon>
        <taxon>Pterygota</taxon>
        <taxon>Neoptera</taxon>
        <taxon>Endopterygota</taxon>
        <taxon>Diptera</taxon>
        <taxon>Brachycera</taxon>
        <taxon>Muscomorpha</taxon>
        <taxon>Platypezoidea</taxon>
        <taxon>Phoridae</taxon>
        <taxon>Megaseliini</taxon>
        <taxon>Megaselia</taxon>
    </lineage>
</organism>
<dbReference type="EnsemblMetazoa" id="MESCA010715-RA">
    <property type="protein sequence ID" value="MESCA010715-PA"/>
    <property type="gene ID" value="MESCA010715"/>
</dbReference>
<dbReference type="PANTHER" id="PTHR23354:SF62">
    <property type="entry name" value="MUSTARD, ISOFORM V"/>
    <property type="match status" value="1"/>
</dbReference>
<dbReference type="Proteomes" id="UP000015102">
    <property type="component" value="Unassembled WGS sequence"/>
</dbReference>
<feature type="domain" description="TLDc" evidence="5">
    <location>
        <begin position="30"/>
        <end position="95"/>
    </location>
</feature>
<sequence length="95" mass="10898">MNDDYKKHALFPTGSFDMDFPIPDLIGQTEILTEDHREKLANQLPARAEGYSWSLVFSTSQHGFSLNSLYRKMQKLESPILIVIEDTDHNVSIPF</sequence>
<dbReference type="HOGENOM" id="CLU_2375176_0_0_1"/>
<evidence type="ECO:0000256" key="4">
    <source>
        <dbReference type="ARBA" id="ARBA00040604"/>
    </source>
</evidence>
<evidence type="ECO:0000256" key="1">
    <source>
        <dbReference type="ARBA" id="ARBA00004173"/>
    </source>
</evidence>
<dbReference type="GO" id="GO:0006979">
    <property type="term" value="P:response to oxidative stress"/>
    <property type="evidence" value="ECO:0007669"/>
    <property type="project" value="TreeGrafter"/>
</dbReference>
<evidence type="ECO:0000313" key="6">
    <source>
        <dbReference type="EnsemblMetazoa" id="MESCA010715-PA"/>
    </source>
</evidence>
<comment type="subcellular location">
    <subcellularLocation>
        <location evidence="1">Mitochondrion</location>
    </subcellularLocation>
</comment>
<reference evidence="6" key="2">
    <citation type="submission" date="2015-06" db="UniProtKB">
        <authorList>
            <consortium name="EnsemblMetazoa"/>
        </authorList>
    </citation>
    <scope>IDENTIFICATION</scope>
</reference>
<reference evidence="7" key="1">
    <citation type="submission" date="2013-02" db="EMBL/GenBank/DDBJ databases">
        <authorList>
            <person name="Hughes D."/>
        </authorList>
    </citation>
    <scope>NUCLEOTIDE SEQUENCE</scope>
    <source>
        <strain>Durham</strain>
        <strain evidence="7">NC isolate 2 -- Noor lab</strain>
    </source>
</reference>
<dbReference type="InterPro" id="IPR006571">
    <property type="entry name" value="TLDc_dom"/>
</dbReference>
<keyword evidence="7" id="KW-1185">Reference proteome</keyword>
<keyword evidence="3" id="KW-0496">Mitochondrion</keyword>
<evidence type="ECO:0000256" key="2">
    <source>
        <dbReference type="ARBA" id="ARBA00009540"/>
    </source>
</evidence>
<comment type="similarity">
    <text evidence="2">Belongs to the OXR1 family.</text>
</comment>
<dbReference type="Pfam" id="PF07534">
    <property type="entry name" value="TLD"/>
    <property type="match status" value="1"/>
</dbReference>
<evidence type="ECO:0000313" key="7">
    <source>
        <dbReference type="Proteomes" id="UP000015102"/>
    </source>
</evidence>
<evidence type="ECO:0000256" key="3">
    <source>
        <dbReference type="ARBA" id="ARBA00023128"/>
    </source>
</evidence>
<protein>
    <recommendedName>
        <fullName evidence="4">Oxidation resistance protein 1</fullName>
    </recommendedName>
</protein>
<evidence type="ECO:0000259" key="5">
    <source>
        <dbReference type="PROSITE" id="PS51886"/>
    </source>
</evidence>
<dbReference type="EMBL" id="CAQQ02193232">
    <property type="status" value="NOT_ANNOTATED_CDS"/>
    <property type="molecule type" value="Genomic_DNA"/>
</dbReference>
<dbReference type="GO" id="GO:0005634">
    <property type="term" value="C:nucleus"/>
    <property type="evidence" value="ECO:0007669"/>
    <property type="project" value="TreeGrafter"/>
</dbReference>